<dbReference type="GO" id="GO:0003729">
    <property type="term" value="F:mRNA binding"/>
    <property type="evidence" value="ECO:0007669"/>
    <property type="project" value="InterPro"/>
</dbReference>
<dbReference type="InterPro" id="IPR015797">
    <property type="entry name" value="NUDIX_hydrolase-like_dom_sf"/>
</dbReference>
<gene>
    <name evidence="7" type="ORF">QBZ16_000551</name>
</gene>
<evidence type="ECO:0000256" key="6">
    <source>
        <dbReference type="SAM" id="MobiDB-lite"/>
    </source>
</evidence>
<dbReference type="GO" id="GO:0005849">
    <property type="term" value="C:mRNA cleavage factor complex"/>
    <property type="evidence" value="ECO:0007669"/>
    <property type="project" value="InterPro"/>
</dbReference>
<evidence type="ECO:0000313" key="7">
    <source>
        <dbReference type="EMBL" id="KAK2080697.1"/>
    </source>
</evidence>
<evidence type="ECO:0000313" key="8">
    <source>
        <dbReference type="Proteomes" id="UP001255856"/>
    </source>
</evidence>
<dbReference type="Gene3D" id="3.90.79.10">
    <property type="entry name" value="Nucleoside Triphosphate Pyrophosphohydrolase"/>
    <property type="match status" value="2"/>
</dbReference>
<sequence>MDRLKEKYAQEGIRRSVDAVLLVHEHNHPHILLLQLGASFFKLPGGRLRPGEDEEAGLLRKLSRSLAPESDTVPKNQKLLAVPLFEVYDHVVRYGPVISAIPQVLSRYAFRLVGPVQSGAPSSTQEQTQAEIAEEQLEIVPIPQHHGGPPPGAPAEQPGESFAFDFEDD</sequence>
<dbReference type="EMBL" id="JASFZW010000001">
    <property type="protein sequence ID" value="KAK2080697.1"/>
    <property type="molecule type" value="Genomic_DNA"/>
</dbReference>
<comment type="similarity">
    <text evidence="2">Belongs to the Nudix hydrolase family. CPSF5 subfamily.</text>
</comment>
<dbReference type="Proteomes" id="UP001255856">
    <property type="component" value="Unassembled WGS sequence"/>
</dbReference>
<keyword evidence="3" id="KW-0507">mRNA processing</keyword>
<organism evidence="7 8">
    <name type="scientific">Prototheca wickerhamii</name>
    <dbReference type="NCBI Taxonomy" id="3111"/>
    <lineage>
        <taxon>Eukaryota</taxon>
        <taxon>Viridiplantae</taxon>
        <taxon>Chlorophyta</taxon>
        <taxon>core chlorophytes</taxon>
        <taxon>Trebouxiophyceae</taxon>
        <taxon>Chlorellales</taxon>
        <taxon>Chlorellaceae</taxon>
        <taxon>Prototheca</taxon>
    </lineage>
</organism>
<evidence type="ECO:0008006" key="9">
    <source>
        <dbReference type="Google" id="ProtNLM"/>
    </source>
</evidence>
<keyword evidence="4" id="KW-0694">RNA-binding</keyword>
<proteinExistence type="inferred from homology"/>
<evidence type="ECO:0000256" key="2">
    <source>
        <dbReference type="ARBA" id="ARBA00009710"/>
    </source>
</evidence>
<keyword evidence="5" id="KW-0539">Nucleus</keyword>
<dbReference type="Pfam" id="PF13869">
    <property type="entry name" value="NUDIX_2"/>
    <property type="match status" value="2"/>
</dbReference>
<protein>
    <recommendedName>
        <fullName evidence="9">Cleavage and polyadenylation specificity factor subunit 5</fullName>
    </recommendedName>
</protein>
<comment type="subcellular location">
    <subcellularLocation>
        <location evidence="1">Nucleus</location>
    </subcellularLocation>
</comment>
<dbReference type="GO" id="GO:0031124">
    <property type="term" value="P:mRNA 3'-end processing"/>
    <property type="evidence" value="ECO:0007669"/>
    <property type="project" value="InterPro"/>
</dbReference>
<keyword evidence="8" id="KW-1185">Reference proteome</keyword>
<dbReference type="InterPro" id="IPR016706">
    <property type="entry name" value="Cleav_polyA_spec_factor_su5"/>
</dbReference>
<evidence type="ECO:0000256" key="4">
    <source>
        <dbReference type="ARBA" id="ARBA00022884"/>
    </source>
</evidence>
<evidence type="ECO:0000256" key="1">
    <source>
        <dbReference type="ARBA" id="ARBA00004123"/>
    </source>
</evidence>
<accession>A0AAD9IQ09</accession>
<feature type="region of interest" description="Disordered" evidence="6">
    <location>
        <begin position="141"/>
        <end position="169"/>
    </location>
</feature>
<dbReference type="SUPFAM" id="SSF55811">
    <property type="entry name" value="Nudix"/>
    <property type="match status" value="1"/>
</dbReference>
<reference evidence="7" key="1">
    <citation type="submission" date="2021-01" db="EMBL/GenBank/DDBJ databases">
        <authorList>
            <person name="Eckstrom K.M.E."/>
        </authorList>
    </citation>
    <scope>NUCLEOTIDE SEQUENCE</scope>
    <source>
        <strain evidence="7">UVCC 0001</strain>
    </source>
</reference>
<dbReference type="PANTHER" id="PTHR13047">
    <property type="entry name" value="PRE-MRNA CLEAVAGE FACTOR IM, 25KD SUBUNIT"/>
    <property type="match status" value="1"/>
</dbReference>
<evidence type="ECO:0000256" key="5">
    <source>
        <dbReference type="ARBA" id="ARBA00023242"/>
    </source>
</evidence>
<name>A0AAD9IQ09_PROWI</name>
<comment type="caution">
    <text evidence="7">The sequence shown here is derived from an EMBL/GenBank/DDBJ whole genome shotgun (WGS) entry which is preliminary data.</text>
</comment>
<dbReference type="AlphaFoldDB" id="A0AAD9IQ09"/>
<evidence type="ECO:0000256" key="3">
    <source>
        <dbReference type="ARBA" id="ARBA00022664"/>
    </source>
</evidence>